<protein>
    <submittedName>
        <fullName evidence="2">Homeobox domain-containing protein</fullName>
    </submittedName>
</protein>
<accession>A0AC34QBM5</accession>
<sequence length="265" mass="30285">MGADFYRPGLEISQISPKMTSQIDGLYTGALQNLDDRIHQNSNLQQSNQFYFDSHETQSPYYLNGLNPTVASTTRTSANGDDRYDLPSNSKGACSYNGQSSSTGNEWPVDCKKEEAEDEKIGTQQVYDWMRRVHSTTNSAKDGKRSRTAYTRPQVLELEKEFHFNKYLSRKRRLEISHALDLTERQIKIWFQNRRMKAKKENKDRPNSAQNAQSLVNAAAIQNAAYQQMSQCNLLQVAALQFQNPATMPYYSSFTPNFLLPNKPT</sequence>
<evidence type="ECO:0000313" key="2">
    <source>
        <dbReference type="WBParaSite" id="JU765_v2.g14895.t1"/>
    </source>
</evidence>
<organism evidence="1 2">
    <name type="scientific">Panagrolaimus sp. JU765</name>
    <dbReference type="NCBI Taxonomy" id="591449"/>
    <lineage>
        <taxon>Eukaryota</taxon>
        <taxon>Metazoa</taxon>
        <taxon>Ecdysozoa</taxon>
        <taxon>Nematoda</taxon>
        <taxon>Chromadorea</taxon>
        <taxon>Rhabditida</taxon>
        <taxon>Tylenchina</taxon>
        <taxon>Panagrolaimomorpha</taxon>
        <taxon>Panagrolaimoidea</taxon>
        <taxon>Panagrolaimidae</taxon>
        <taxon>Panagrolaimus</taxon>
    </lineage>
</organism>
<dbReference type="WBParaSite" id="JU765_v2.g14895.t1">
    <property type="protein sequence ID" value="JU765_v2.g14895.t1"/>
    <property type="gene ID" value="JU765_v2.g14895"/>
</dbReference>
<dbReference type="Proteomes" id="UP000887576">
    <property type="component" value="Unplaced"/>
</dbReference>
<proteinExistence type="predicted"/>
<name>A0AC34QBM5_9BILA</name>
<evidence type="ECO:0000313" key="1">
    <source>
        <dbReference type="Proteomes" id="UP000887576"/>
    </source>
</evidence>
<reference evidence="2" key="1">
    <citation type="submission" date="2022-11" db="UniProtKB">
        <authorList>
            <consortium name="WormBaseParasite"/>
        </authorList>
    </citation>
    <scope>IDENTIFICATION</scope>
</reference>